<reference evidence="5" key="1">
    <citation type="submission" date="2022-02" db="EMBL/GenBank/DDBJ databases">
        <authorList>
            <person name="Giguere J D."/>
        </authorList>
    </citation>
    <scope>NUCLEOTIDE SEQUENCE</scope>
    <source>
        <strain evidence="5">CCAP 1055/1</strain>
    </source>
</reference>
<sequence length="236" mass="27106">MRQNYEKCILGDRCVLVPYRKEHVDRYHKWMLDPDLLESTCSESLSIEEEYEMQESWRDDATKCTFIILDRDRVDGLPDHGKESYILRNLPAMVGDVNLFLSNMEQTEDSTPETDDLSIPLGRQAELDIMIAEKQARGKGIGSEACRMMMWYGAVELGLKRFFCKINEDNVASLSLFMKLGFLQCAYAKCFKQVEVEIRSCPTEEMALVLRRVSGGSELSTFNLNDQQNNHGMPSF</sequence>
<dbReference type="Gene3D" id="3.40.630.30">
    <property type="match status" value="1"/>
</dbReference>
<gene>
    <name evidence="5" type="ORF">PTTT1_LOCUS51590</name>
</gene>
<protein>
    <recommendedName>
        <fullName evidence="4">N-acetyltransferase domain-containing protein</fullName>
    </recommendedName>
</protein>
<feature type="domain" description="N-acetyltransferase" evidence="4">
    <location>
        <begin position="13"/>
        <end position="182"/>
    </location>
</feature>
<dbReference type="OMA" id="WHVPRYH"/>
<dbReference type="PANTHER" id="PTHR13256">
    <property type="entry name" value="N-ACETYLTRANSFERASE 9"/>
    <property type="match status" value="1"/>
</dbReference>
<dbReference type="AlphaFoldDB" id="A0A8J9XA12"/>
<dbReference type="PANTHER" id="PTHR13256:SF16">
    <property type="entry name" value="ALPHA_BETA-TUBULIN-N-ACETYLTRANSFERASE 9"/>
    <property type="match status" value="1"/>
</dbReference>
<dbReference type="Proteomes" id="UP000836788">
    <property type="component" value="Chromosome 8"/>
</dbReference>
<organism evidence="5">
    <name type="scientific">Phaeodactylum tricornutum</name>
    <name type="common">Diatom</name>
    <dbReference type="NCBI Taxonomy" id="2850"/>
    <lineage>
        <taxon>Eukaryota</taxon>
        <taxon>Sar</taxon>
        <taxon>Stramenopiles</taxon>
        <taxon>Ochrophyta</taxon>
        <taxon>Bacillariophyta</taxon>
        <taxon>Bacillariophyceae</taxon>
        <taxon>Bacillariophycidae</taxon>
        <taxon>Naviculales</taxon>
        <taxon>Phaeodactylaceae</taxon>
        <taxon>Phaeodactylum</taxon>
    </lineage>
</organism>
<evidence type="ECO:0000256" key="2">
    <source>
        <dbReference type="ARBA" id="ARBA00022679"/>
    </source>
</evidence>
<dbReference type="InterPro" id="IPR016181">
    <property type="entry name" value="Acyl_CoA_acyltransferase"/>
</dbReference>
<evidence type="ECO:0000313" key="5">
    <source>
        <dbReference type="EMBL" id="CAG9293464.1"/>
    </source>
</evidence>
<dbReference type="InterPro" id="IPR000182">
    <property type="entry name" value="GNAT_dom"/>
</dbReference>
<evidence type="ECO:0000259" key="4">
    <source>
        <dbReference type="Pfam" id="PF13302"/>
    </source>
</evidence>
<accession>A0A8J9XA12</accession>
<name>A0A8J9XA12_PHATR</name>
<dbReference type="GO" id="GO:0008080">
    <property type="term" value="F:N-acetyltransferase activity"/>
    <property type="evidence" value="ECO:0007669"/>
    <property type="project" value="InterPro"/>
</dbReference>
<evidence type="ECO:0000256" key="3">
    <source>
        <dbReference type="ARBA" id="ARBA00023315"/>
    </source>
</evidence>
<keyword evidence="3" id="KW-0012">Acyltransferase</keyword>
<dbReference type="SUPFAM" id="SSF55729">
    <property type="entry name" value="Acyl-CoA N-acyltransferases (Nat)"/>
    <property type="match status" value="1"/>
</dbReference>
<proteinExistence type="inferred from homology"/>
<evidence type="ECO:0000256" key="1">
    <source>
        <dbReference type="ARBA" id="ARBA00009342"/>
    </source>
</evidence>
<keyword evidence="2" id="KW-0808">Transferase</keyword>
<comment type="similarity">
    <text evidence="1">Belongs to the acetyltransferase family. GNAT subfamily.</text>
</comment>
<dbReference type="InterPro" id="IPR039135">
    <property type="entry name" value="NAT9-like"/>
</dbReference>
<dbReference type="Pfam" id="PF13302">
    <property type="entry name" value="Acetyltransf_3"/>
    <property type="match status" value="1"/>
</dbReference>
<dbReference type="EMBL" id="OU594949">
    <property type="protein sequence ID" value="CAG9293464.1"/>
    <property type="molecule type" value="Genomic_DNA"/>
</dbReference>